<keyword evidence="4" id="KW-0862">Zinc</keyword>
<protein>
    <recommendedName>
        <fullName evidence="6">C2H2-type domain-containing protein</fullName>
    </recommendedName>
</protein>
<gene>
    <name evidence="7" type="ORF">FOPG_19687</name>
</gene>
<keyword evidence="2" id="KW-0677">Repeat</keyword>
<dbReference type="PANTHER" id="PTHR19818">
    <property type="entry name" value="ZINC FINGER PROTEIN ZIC AND GLI"/>
    <property type="match status" value="1"/>
</dbReference>
<dbReference type="Proteomes" id="UP000030676">
    <property type="component" value="Unassembled WGS sequence"/>
</dbReference>
<evidence type="ECO:0000256" key="3">
    <source>
        <dbReference type="ARBA" id="ARBA00022771"/>
    </source>
</evidence>
<keyword evidence="1" id="KW-0479">Metal-binding</keyword>
<dbReference type="Pfam" id="PF00096">
    <property type="entry name" value="zf-C2H2"/>
    <property type="match status" value="1"/>
</dbReference>
<dbReference type="PROSITE" id="PS50157">
    <property type="entry name" value="ZINC_FINGER_C2H2_2"/>
    <property type="match status" value="1"/>
</dbReference>
<proteinExistence type="predicted"/>
<dbReference type="EMBL" id="KK034421">
    <property type="protein sequence ID" value="EXL64043.1"/>
    <property type="molecule type" value="Genomic_DNA"/>
</dbReference>
<dbReference type="GO" id="GO:0000978">
    <property type="term" value="F:RNA polymerase II cis-regulatory region sequence-specific DNA binding"/>
    <property type="evidence" value="ECO:0007669"/>
    <property type="project" value="UniProtKB-ARBA"/>
</dbReference>
<dbReference type="GO" id="GO:0000981">
    <property type="term" value="F:DNA-binding transcription factor activity, RNA polymerase II-specific"/>
    <property type="evidence" value="ECO:0007669"/>
    <property type="project" value="TreeGrafter"/>
</dbReference>
<dbReference type="PROSITE" id="PS00028">
    <property type="entry name" value="ZINC_FINGER_C2H2_1"/>
    <property type="match status" value="1"/>
</dbReference>
<dbReference type="AlphaFoldDB" id="X0GL53"/>
<name>X0GL53_FUSOX</name>
<dbReference type="InterPro" id="IPR036236">
    <property type="entry name" value="Znf_C2H2_sf"/>
</dbReference>
<dbReference type="HOGENOM" id="CLU_2904275_0_0_1"/>
<keyword evidence="3 5" id="KW-0863">Zinc-finger</keyword>
<dbReference type="InterPro" id="IPR050329">
    <property type="entry name" value="GLI_C2H2-zinc-finger"/>
</dbReference>
<dbReference type="InterPro" id="IPR013087">
    <property type="entry name" value="Znf_C2H2_type"/>
</dbReference>
<evidence type="ECO:0000256" key="5">
    <source>
        <dbReference type="PROSITE-ProRule" id="PRU00042"/>
    </source>
</evidence>
<dbReference type="SUPFAM" id="SSF57667">
    <property type="entry name" value="beta-beta-alpha zinc fingers"/>
    <property type="match status" value="1"/>
</dbReference>
<evidence type="ECO:0000256" key="2">
    <source>
        <dbReference type="ARBA" id="ARBA00022737"/>
    </source>
</evidence>
<evidence type="ECO:0000313" key="7">
    <source>
        <dbReference type="EMBL" id="EXL64043.1"/>
    </source>
</evidence>
<dbReference type="FunFam" id="3.30.160.60:FF:000072">
    <property type="entry name" value="zinc finger protein 143 isoform X1"/>
    <property type="match status" value="1"/>
</dbReference>
<dbReference type="Gene3D" id="3.30.160.60">
    <property type="entry name" value="Classic Zinc Finger"/>
    <property type="match status" value="1"/>
</dbReference>
<dbReference type="GO" id="GO:0008270">
    <property type="term" value="F:zinc ion binding"/>
    <property type="evidence" value="ECO:0007669"/>
    <property type="project" value="UniProtKB-KW"/>
</dbReference>
<dbReference type="SMART" id="SM00355">
    <property type="entry name" value="ZnF_C2H2"/>
    <property type="match status" value="1"/>
</dbReference>
<evidence type="ECO:0000256" key="4">
    <source>
        <dbReference type="ARBA" id="ARBA00022833"/>
    </source>
</evidence>
<organism evidence="7">
    <name type="scientific">Fusarium oxysporum f. sp. conglutinans race 2 54008</name>
    <dbReference type="NCBI Taxonomy" id="1089457"/>
    <lineage>
        <taxon>Eukaryota</taxon>
        <taxon>Fungi</taxon>
        <taxon>Dikarya</taxon>
        <taxon>Ascomycota</taxon>
        <taxon>Pezizomycotina</taxon>
        <taxon>Sordariomycetes</taxon>
        <taxon>Hypocreomycetidae</taxon>
        <taxon>Hypocreales</taxon>
        <taxon>Nectriaceae</taxon>
        <taxon>Fusarium</taxon>
        <taxon>Fusarium oxysporum species complex</taxon>
    </lineage>
</organism>
<dbReference type="GO" id="GO:0005634">
    <property type="term" value="C:nucleus"/>
    <property type="evidence" value="ECO:0007669"/>
    <property type="project" value="UniProtKB-ARBA"/>
</dbReference>
<reference evidence="7" key="2">
    <citation type="submission" date="2014-03" db="EMBL/GenBank/DDBJ databases">
        <title>The Genome Annotation of Fusarium oxysporum PHW808.</title>
        <authorList>
            <consortium name="The Broad Institute Genomics Platform"/>
            <person name="Ma L.-J."/>
            <person name="Corby-Kistler H."/>
            <person name="Broz K."/>
            <person name="Gale L.R."/>
            <person name="Jonkers W."/>
            <person name="O'Donnell K."/>
            <person name="Ploetz R."/>
            <person name="Steinberg C."/>
            <person name="Schwartz D.C."/>
            <person name="VanEtten H."/>
            <person name="Zhou S."/>
            <person name="Young S.K."/>
            <person name="Zeng Q."/>
            <person name="Gargeya S."/>
            <person name="Fitzgerald M."/>
            <person name="Abouelleil A."/>
            <person name="Alvarado L."/>
            <person name="Chapman S.B."/>
            <person name="Gainer-Dewar J."/>
            <person name="Goldberg J."/>
            <person name="Griggs A."/>
            <person name="Gujja S."/>
            <person name="Hansen M."/>
            <person name="Howarth C."/>
            <person name="Imamovic A."/>
            <person name="Ireland A."/>
            <person name="Larimer J."/>
            <person name="McCowan C."/>
            <person name="Murphy C."/>
            <person name="Pearson M."/>
            <person name="Poon T.W."/>
            <person name="Priest M."/>
            <person name="Roberts A."/>
            <person name="Saif S."/>
            <person name="Shea T."/>
            <person name="Sykes S."/>
            <person name="Wortman J."/>
            <person name="Nusbaum C."/>
            <person name="Birren B."/>
        </authorList>
    </citation>
    <scope>NUCLEOTIDE SEQUENCE</scope>
    <source>
        <strain evidence="7">54008</strain>
    </source>
</reference>
<evidence type="ECO:0000259" key="6">
    <source>
        <dbReference type="PROSITE" id="PS50157"/>
    </source>
</evidence>
<sequence length="62" mass="7488">MELVEVVENEPSAHPFQCDWQSCTKGFKRKSELQRHYRIHTNERPYPCLVPYRMHGWTAKIK</sequence>
<evidence type="ECO:0000256" key="1">
    <source>
        <dbReference type="ARBA" id="ARBA00022723"/>
    </source>
</evidence>
<feature type="domain" description="C2H2-type" evidence="6">
    <location>
        <begin position="16"/>
        <end position="45"/>
    </location>
</feature>
<reference evidence="7" key="1">
    <citation type="submission" date="2011-11" db="EMBL/GenBank/DDBJ databases">
        <title>The Genome Sequence of Fusarium oxysporum PHW808.</title>
        <authorList>
            <consortium name="The Broad Institute Genome Sequencing Platform"/>
            <person name="Ma L.-J."/>
            <person name="Gale L.R."/>
            <person name="Schwartz D.C."/>
            <person name="Zhou S."/>
            <person name="Corby-Kistler H."/>
            <person name="Young S.K."/>
            <person name="Zeng Q."/>
            <person name="Gargeya S."/>
            <person name="Fitzgerald M."/>
            <person name="Haas B."/>
            <person name="Abouelleil A."/>
            <person name="Alvarado L."/>
            <person name="Arachchi H.M."/>
            <person name="Berlin A."/>
            <person name="Brown A."/>
            <person name="Chapman S.B."/>
            <person name="Chen Z."/>
            <person name="Dunbar C."/>
            <person name="Freedman E."/>
            <person name="Gearin G."/>
            <person name="Goldberg J."/>
            <person name="Griggs A."/>
            <person name="Gujja S."/>
            <person name="Heiman D."/>
            <person name="Howarth C."/>
            <person name="Larson L."/>
            <person name="Lui A."/>
            <person name="MacDonald P.J.P."/>
            <person name="Montmayeur A."/>
            <person name="Murphy C."/>
            <person name="Neiman D."/>
            <person name="Pearson M."/>
            <person name="Priest M."/>
            <person name="Roberts A."/>
            <person name="Saif S."/>
            <person name="Shea T."/>
            <person name="Shenoy N."/>
            <person name="Sisk P."/>
            <person name="Stolte C."/>
            <person name="Sykes S."/>
            <person name="Wortman J."/>
            <person name="Nusbaum C."/>
            <person name="Birren B."/>
        </authorList>
    </citation>
    <scope>NUCLEOTIDE SEQUENCE [LARGE SCALE GENOMIC DNA]</scope>
    <source>
        <strain evidence="7">54008</strain>
    </source>
</reference>
<accession>X0GL53</accession>
<dbReference type="GO" id="GO:0045944">
    <property type="term" value="P:positive regulation of transcription by RNA polymerase II"/>
    <property type="evidence" value="ECO:0007669"/>
    <property type="project" value="UniProtKB-ARBA"/>
</dbReference>
<dbReference type="PANTHER" id="PTHR19818:SF139">
    <property type="entry name" value="PAIR-RULE PROTEIN ODD-PAIRED"/>
    <property type="match status" value="1"/>
</dbReference>